<sequence>MARVGVQLLAVLVLLGGLLGWQLTEAYAVYKDREPVQRVHVIPAGQEATHKNARWRPVVQVMPDNPKNRILPGLKVLRITLHVTPLNAKGAEEATYGVFFQMRDKKDRAWLAEESTRPFALKPGKSDSYQLLSVVPAQQASEVELVMGDSLNLDRGDLLRFAR</sequence>
<gene>
    <name evidence="1" type="ORF">D5H75_21480</name>
</gene>
<name>A0A3A4AR35_9ACTN</name>
<dbReference type="EMBL" id="QZEY01000008">
    <property type="protein sequence ID" value="RJL30875.1"/>
    <property type="molecule type" value="Genomic_DNA"/>
</dbReference>
<comment type="caution">
    <text evidence="1">The sequence shown here is derived from an EMBL/GenBank/DDBJ whole genome shotgun (WGS) entry which is preliminary data.</text>
</comment>
<dbReference type="AlphaFoldDB" id="A0A3A4AR35"/>
<reference evidence="1 2" key="1">
    <citation type="submission" date="2018-09" db="EMBL/GenBank/DDBJ databases">
        <title>YIM 75507 draft genome.</title>
        <authorList>
            <person name="Tang S."/>
            <person name="Feng Y."/>
        </authorList>
    </citation>
    <scope>NUCLEOTIDE SEQUENCE [LARGE SCALE GENOMIC DNA]</scope>
    <source>
        <strain evidence="1 2">YIM 75507</strain>
    </source>
</reference>
<dbReference type="Proteomes" id="UP000265768">
    <property type="component" value="Unassembled WGS sequence"/>
</dbReference>
<evidence type="ECO:0000313" key="2">
    <source>
        <dbReference type="Proteomes" id="UP000265768"/>
    </source>
</evidence>
<evidence type="ECO:0000313" key="1">
    <source>
        <dbReference type="EMBL" id="RJL30875.1"/>
    </source>
</evidence>
<dbReference type="RefSeq" id="WP_119928298.1">
    <property type="nucleotide sequence ID" value="NZ_QZEY01000008.1"/>
</dbReference>
<keyword evidence="2" id="KW-1185">Reference proteome</keyword>
<evidence type="ECO:0008006" key="3">
    <source>
        <dbReference type="Google" id="ProtNLM"/>
    </source>
</evidence>
<protein>
    <recommendedName>
        <fullName evidence="3">DUF4352 domain-containing protein</fullName>
    </recommendedName>
</protein>
<accession>A0A3A4AR35</accession>
<organism evidence="1 2">
    <name type="scientific">Bailinhaonella thermotolerans</name>
    <dbReference type="NCBI Taxonomy" id="1070861"/>
    <lineage>
        <taxon>Bacteria</taxon>
        <taxon>Bacillati</taxon>
        <taxon>Actinomycetota</taxon>
        <taxon>Actinomycetes</taxon>
        <taxon>Streptosporangiales</taxon>
        <taxon>Streptosporangiaceae</taxon>
        <taxon>Bailinhaonella</taxon>
    </lineage>
</organism>
<proteinExistence type="predicted"/>